<dbReference type="PROSITE" id="PS51257">
    <property type="entry name" value="PROKAR_LIPOPROTEIN"/>
    <property type="match status" value="1"/>
</dbReference>
<sequence>MLGRRSLRTVTAALLVGALAVLSGCVKEQPDREQSSELIEPVVVSVDTKSLEQAILGEIYRQTLLEQGRSALLQTETAFDPDNRIDRLYSGEADLVVGCTGSFLSDLDPSGAAELSESLAALDEGPNSAVGMDQTHAEFIGSLPGFMTTTNPSSAQGCADEGDSDLPQNIVPVFSRQIFERDELEALESVTRALTSLDLEELKAAAEEKSSVSAAVEEWLQV</sequence>
<proteinExistence type="predicted"/>
<evidence type="ECO:0008006" key="3">
    <source>
        <dbReference type="Google" id="ProtNLM"/>
    </source>
</evidence>
<dbReference type="EMBL" id="PTJO01000005">
    <property type="protein sequence ID" value="RNE48451.1"/>
    <property type="molecule type" value="Genomic_DNA"/>
</dbReference>
<reference evidence="1 2" key="1">
    <citation type="submission" date="2018-02" db="EMBL/GenBank/DDBJ databases">
        <title>Corynebacterium alimpuense sp. nov., a marine obligate actinomycete isolated from sediments of Valparaiso bay, Chile.</title>
        <authorList>
            <person name="Claverias F."/>
            <person name="Gonzales-Siles L."/>
            <person name="Salva-Serra F."/>
            <person name="Inganaes E."/>
            <person name="Molin K."/>
            <person name="Cumsille A."/>
            <person name="Undabarrena A."/>
            <person name="Couve E."/>
            <person name="Moore E.R.B."/>
            <person name="Gomila M."/>
            <person name="Camara B."/>
        </authorList>
    </citation>
    <scope>NUCLEOTIDE SEQUENCE [LARGE SCALE GENOMIC DNA]</scope>
    <source>
        <strain evidence="1 2">CCUG 69366</strain>
    </source>
</reference>
<protein>
    <recommendedName>
        <fullName evidence="3">ABC-type glycine betaine transport system substrate-binding domain-containing protein</fullName>
    </recommendedName>
</protein>
<keyword evidence="2" id="KW-1185">Reference proteome</keyword>
<evidence type="ECO:0000313" key="2">
    <source>
        <dbReference type="Proteomes" id="UP000266975"/>
    </source>
</evidence>
<gene>
    <name evidence="1" type="ORF">C5L39_08060</name>
</gene>
<comment type="caution">
    <text evidence="1">The sequence shown here is derived from an EMBL/GenBank/DDBJ whole genome shotgun (WGS) entry which is preliminary data.</text>
</comment>
<accession>A0A3M8K5G5</accession>
<dbReference type="AlphaFoldDB" id="A0A3M8K5G5"/>
<dbReference type="Gene3D" id="3.40.190.10">
    <property type="entry name" value="Periplasmic binding protein-like II"/>
    <property type="match status" value="1"/>
</dbReference>
<dbReference type="Proteomes" id="UP000266975">
    <property type="component" value="Unassembled WGS sequence"/>
</dbReference>
<organism evidence="1 2">
    <name type="scientific">Corynebacterium alimapuense</name>
    <dbReference type="NCBI Taxonomy" id="1576874"/>
    <lineage>
        <taxon>Bacteria</taxon>
        <taxon>Bacillati</taxon>
        <taxon>Actinomycetota</taxon>
        <taxon>Actinomycetes</taxon>
        <taxon>Mycobacteriales</taxon>
        <taxon>Corynebacteriaceae</taxon>
        <taxon>Corynebacterium</taxon>
    </lineage>
</organism>
<name>A0A3M8K5G5_9CORY</name>
<evidence type="ECO:0000313" key="1">
    <source>
        <dbReference type="EMBL" id="RNE48451.1"/>
    </source>
</evidence>